<protein>
    <submittedName>
        <fullName evidence="2">Uncharacterized protein</fullName>
    </submittedName>
</protein>
<proteinExistence type="predicted"/>
<evidence type="ECO:0000313" key="3">
    <source>
        <dbReference type="Proteomes" id="UP000219522"/>
    </source>
</evidence>
<name>A0A7Z7I410_9BURK</name>
<evidence type="ECO:0000256" key="1">
    <source>
        <dbReference type="SAM" id="SignalP"/>
    </source>
</evidence>
<keyword evidence="3" id="KW-1185">Reference proteome</keyword>
<organism evidence="2 3">
    <name type="scientific">Caballeronia arationis</name>
    <dbReference type="NCBI Taxonomy" id="1777142"/>
    <lineage>
        <taxon>Bacteria</taxon>
        <taxon>Pseudomonadati</taxon>
        <taxon>Pseudomonadota</taxon>
        <taxon>Betaproteobacteria</taxon>
        <taxon>Burkholderiales</taxon>
        <taxon>Burkholderiaceae</taxon>
        <taxon>Caballeronia</taxon>
    </lineage>
</organism>
<reference evidence="2 3" key="1">
    <citation type="submission" date="2017-09" db="EMBL/GenBank/DDBJ databases">
        <authorList>
            <person name="Varghese N."/>
            <person name="Submissions S."/>
        </authorList>
    </citation>
    <scope>NUCLEOTIDE SEQUENCE [LARGE SCALE GENOMIC DNA]</scope>
    <source>
        <strain evidence="2 3">OK806</strain>
    </source>
</reference>
<dbReference type="Proteomes" id="UP000219522">
    <property type="component" value="Unassembled WGS sequence"/>
</dbReference>
<accession>A0A7Z7I410</accession>
<dbReference type="EMBL" id="OCSU01000001">
    <property type="protein sequence ID" value="SOE57113.1"/>
    <property type="molecule type" value="Genomic_DNA"/>
</dbReference>
<evidence type="ECO:0000313" key="2">
    <source>
        <dbReference type="EMBL" id="SOE57113.1"/>
    </source>
</evidence>
<dbReference type="AlphaFoldDB" id="A0A7Z7I410"/>
<keyword evidence="1" id="KW-0732">Signal</keyword>
<comment type="caution">
    <text evidence="2">The sequence shown here is derived from an EMBL/GenBank/DDBJ whole genome shotgun (WGS) entry which is preliminary data.</text>
</comment>
<feature type="chain" id="PRO_5031535007" evidence="1">
    <location>
        <begin position="20"/>
        <end position="82"/>
    </location>
</feature>
<feature type="signal peptide" evidence="1">
    <location>
        <begin position="1"/>
        <end position="19"/>
    </location>
</feature>
<gene>
    <name evidence="2" type="ORF">SAMN05446927_1386</name>
</gene>
<sequence length="82" mass="8446">MRHSLPYLRAAFNKPGAWAAVSALVAFGSIMSANATTNDQTTLIGVGGSATGSSFDGCVSTQVFLAVSAQGSRNLNQNVVRQ</sequence>